<evidence type="ECO:0000313" key="11">
    <source>
        <dbReference type="EnsemblMetazoa" id="PPA29752.1"/>
    </source>
</evidence>
<dbReference type="Gene3D" id="3.30.50.10">
    <property type="entry name" value="Erythroid Transcription Factor GATA-1, subunit A"/>
    <property type="match status" value="1"/>
</dbReference>
<evidence type="ECO:0000256" key="6">
    <source>
        <dbReference type="ARBA" id="ARBA00023125"/>
    </source>
</evidence>
<evidence type="ECO:0000256" key="2">
    <source>
        <dbReference type="ARBA" id="ARBA00022723"/>
    </source>
</evidence>
<keyword evidence="6" id="KW-0238">DNA-binding</keyword>
<keyword evidence="2" id="KW-0479">Metal-binding</keyword>
<reference evidence="12" key="1">
    <citation type="journal article" date="2008" name="Nat. Genet.">
        <title>The Pristionchus pacificus genome provides a unique perspective on nematode lifestyle and parasitism.</title>
        <authorList>
            <person name="Dieterich C."/>
            <person name="Clifton S.W."/>
            <person name="Schuster L.N."/>
            <person name="Chinwalla A."/>
            <person name="Delehaunty K."/>
            <person name="Dinkelacker I."/>
            <person name="Fulton L."/>
            <person name="Fulton R."/>
            <person name="Godfrey J."/>
            <person name="Minx P."/>
            <person name="Mitreva M."/>
            <person name="Roeseler W."/>
            <person name="Tian H."/>
            <person name="Witte H."/>
            <person name="Yang S.P."/>
            <person name="Wilson R.K."/>
            <person name="Sommer R.J."/>
        </authorList>
    </citation>
    <scope>NUCLEOTIDE SEQUENCE [LARGE SCALE GENOMIC DNA]</scope>
    <source>
        <strain evidence="12">PS312</strain>
    </source>
</reference>
<evidence type="ECO:0000256" key="7">
    <source>
        <dbReference type="ARBA" id="ARBA00023163"/>
    </source>
</evidence>
<dbReference type="GO" id="GO:0005667">
    <property type="term" value="C:transcription regulator complex"/>
    <property type="evidence" value="ECO:0000318"/>
    <property type="project" value="GO_Central"/>
</dbReference>
<dbReference type="GO" id="GO:0060278">
    <property type="term" value="P:regulation of ovulation"/>
    <property type="evidence" value="ECO:0007669"/>
    <property type="project" value="EnsemblMetazoa"/>
</dbReference>
<dbReference type="InterPro" id="IPR035500">
    <property type="entry name" value="NHR-like_dom_sf"/>
</dbReference>
<dbReference type="SMART" id="SM00399">
    <property type="entry name" value="ZnF_C4"/>
    <property type="match status" value="1"/>
</dbReference>
<feature type="compositionally biased region" description="Acidic residues" evidence="10">
    <location>
        <begin position="55"/>
        <end position="64"/>
    </location>
</feature>
<keyword evidence="7" id="KW-0804">Transcription</keyword>
<dbReference type="InterPro" id="IPR001628">
    <property type="entry name" value="Znf_hrmn_rcpt"/>
</dbReference>
<keyword evidence="12" id="KW-1185">Reference proteome</keyword>
<dbReference type="Pfam" id="PF00105">
    <property type="entry name" value="zf-C4"/>
    <property type="match status" value="1"/>
</dbReference>
<proteinExistence type="predicted"/>
<gene>
    <name evidence="11" type="primary">WBGene00202621</name>
</gene>
<dbReference type="FunFam" id="3.30.50.10:FF:000006">
    <property type="entry name" value="Nuclear receptor subfamily 5 group A member"/>
    <property type="match status" value="1"/>
</dbReference>
<feature type="region of interest" description="Disordered" evidence="10">
    <location>
        <begin position="1"/>
        <end position="125"/>
    </location>
</feature>
<feature type="compositionally biased region" description="Low complexity" evidence="10">
    <location>
        <begin position="199"/>
        <end position="210"/>
    </location>
</feature>
<accession>A0A2A6CR58</accession>
<dbReference type="GO" id="GO:0000981">
    <property type="term" value="F:DNA-binding transcription factor activity, RNA polymerase II-specific"/>
    <property type="evidence" value="ECO:0000318"/>
    <property type="project" value="GO_Central"/>
</dbReference>
<dbReference type="CDD" id="cd06969">
    <property type="entry name" value="NR_DBD_NGFI-B"/>
    <property type="match status" value="1"/>
</dbReference>
<dbReference type="GO" id="GO:0008270">
    <property type="term" value="F:zinc ion binding"/>
    <property type="evidence" value="ECO:0007669"/>
    <property type="project" value="UniProtKB-KW"/>
</dbReference>
<dbReference type="PROSITE" id="PS51030">
    <property type="entry name" value="NUCLEAR_REC_DBD_2"/>
    <property type="match status" value="1"/>
</dbReference>
<dbReference type="GO" id="GO:0005634">
    <property type="term" value="C:nucleus"/>
    <property type="evidence" value="ECO:0000318"/>
    <property type="project" value="GO_Central"/>
</dbReference>
<keyword evidence="4" id="KW-0862">Zinc</keyword>
<evidence type="ECO:0000256" key="4">
    <source>
        <dbReference type="ARBA" id="ARBA00022833"/>
    </source>
</evidence>
<feature type="compositionally biased region" description="Low complexity" evidence="10">
    <location>
        <begin position="65"/>
        <end position="90"/>
    </location>
</feature>
<reference evidence="11" key="2">
    <citation type="submission" date="2022-06" db="UniProtKB">
        <authorList>
            <consortium name="EnsemblMetazoa"/>
        </authorList>
    </citation>
    <scope>IDENTIFICATION</scope>
    <source>
        <strain evidence="11">PS312</strain>
    </source>
</reference>
<dbReference type="PRINTS" id="PR00047">
    <property type="entry name" value="STROIDFINGER"/>
</dbReference>
<organism evidence="11 12">
    <name type="scientific">Pristionchus pacificus</name>
    <name type="common">Parasitic nematode worm</name>
    <dbReference type="NCBI Taxonomy" id="54126"/>
    <lineage>
        <taxon>Eukaryota</taxon>
        <taxon>Metazoa</taxon>
        <taxon>Ecdysozoa</taxon>
        <taxon>Nematoda</taxon>
        <taxon>Chromadorea</taxon>
        <taxon>Rhabditida</taxon>
        <taxon>Rhabditina</taxon>
        <taxon>Diplogasteromorpha</taxon>
        <taxon>Diplogasteroidea</taxon>
        <taxon>Neodiplogasteridae</taxon>
        <taxon>Pristionchus</taxon>
    </lineage>
</organism>
<dbReference type="InterPro" id="IPR013088">
    <property type="entry name" value="Znf_NHR/GATA"/>
</dbReference>
<comment type="subcellular location">
    <subcellularLocation>
        <location evidence="1">Nucleus</location>
    </subcellularLocation>
</comment>
<feature type="compositionally biased region" description="Polar residues" evidence="10">
    <location>
        <begin position="11"/>
        <end position="26"/>
    </location>
</feature>
<dbReference type="GO" id="GO:0000978">
    <property type="term" value="F:RNA polymerase II cis-regulatory region sequence-specific DNA binding"/>
    <property type="evidence" value="ECO:0000318"/>
    <property type="project" value="GO_Central"/>
</dbReference>
<dbReference type="SUPFAM" id="SSF57716">
    <property type="entry name" value="Glucocorticoid receptor-like (DNA-binding domain)"/>
    <property type="match status" value="1"/>
</dbReference>
<evidence type="ECO:0000256" key="1">
    <source>
        <dbReference type="ARBA" id="ARBA00004123"/>
    </source>
</evidence>
<sequence>MIFPSEPTPSPSSDYGSESGRLSASLENLAMSDLFNDNQLGDLPPSPSDPTDLFDLFDDEDDDQPQPTLTPSLSPSSLHSTLPLHSSSHQTVPIDYSNQGRREEESEEMEKMLSSSGGTVKEEPLSTFSFPSQSYSDFLPPPYAAHSMFMPPVMNGSFMGDAFIPPQMTSPHQVLNFNHNLFYTTPCMQALPSDRRGSHGTTSSSSAGTPSPHPTSPTFPQSLPFRLPSSFPDPSTLSTLHPITDTSSSLNEDDADKLCAVCNDRAVCLHYGARTCEGCKGFFKRTVQKKAKYMCAGDKNCPIDKRYRSRCQFCRFQKCLQVGMVKEIVRHGSLSGRRGRLSSKTRTKNSDEPPSPPLPLLSLITRSYESCVMKDPRNAGPTLSQPHLPQLWDLLDIEYRSIVQFARRIPSEISPNDMTRILSRSFWPALALKISYRYALNGEDSFTFESGERLPLSGVPMPFRPFFTTVSTLRSSFSSVIDWENSYFPALLALVIYNNSESVIAPLDNRGALDHTQSTIVNALKDVCTTTGTGNANRLSKIVSQVERVEVCVSMGEDILKTIPLSTPLPPFMDSLRMTRLYTLPHHLDTLVENIPITSHHSFPPFM</sequence>
<dbReference type="GO" id="GO:0006357">
    <property type="term" value="P:regulation of transcription by RNA polymerase II"/>
    <property type="evidence" value="ECO:0000318"/>
    <property type="project" value="GO_Central"/>
</dbReference>
<evidence type="ECO:0000256" key="8">
    <source>
        <dbReference type="ARBA" id="ARBA00023170"/>
    </source>
</evidence>
<name>A0A2A6CR58_PRIPA</name>
<feature type="compositionally biased region" description="Basic residues" evidence="10">
    <location>
        <begin position="337"/>
        <end position="347"/>
    </location>
</feature>
<keyword evidence="3" id="KW-0863">Zinc-finger</keyword>
<dbReference type="Gene3D" id="1.10.565.10">
    <property type="entry name" value="Retinoid X Receptor"/>
    <property type="match status" value="1"/>
</dbReference>
<feature type="region of interest" description="Disordered" evidence="10">
    <location>
        <begin position="192"/>
        <end position="225"/>
    </location>
</feature>
<dbReference type="PANTHER" id="PTHR24085">
    <property type="entry name" value="NUCLEAR HORMONE RECEPTOR"/>
    <property type="match status" value="1"/>
</dbReference>
<dbReference type="AlphaFoldDB" id="A0A2A6CR58"/>
<accession>A0A8R1UKG6</accession>
<evidence type="ECO:0000256" key="3">
    <source>
        <dbReference type="ARBA" id="ARBA00022771"/>
    </source>
</evidence>
<evidence type="ECO:0000313" key="12">
    <source>
        <dbReference type="Proteomes" id="UP000005239"/>
    </source>
</evidence>
<dbReference type="EnsemblMetazoa" id="PPA29752.1">
    <property type="protein sequence ID" value="PPA29752.1"/>
    <property type="gene ID" value="WBGene00202621"/>
</dbReference>
<evidence type="ECO:0000256" key="5">
    <source>
        <dbReference type="ARBA" id="ARBA00023015"/>
    </source>
</evidence>
<dbReference type="OrthoDB" id="5952118at2759"/>
<dbReference type="GO" id="GO:0035259">
    <property type="term" value="F:nuclear glucocorticoid receptor binding"/>
    <property type="evidence" value="ECO:0000318"/>
    <property type="project" value="GO_Central"/>
</dbReference>
<keyword evidence="5" id="KW-0805">Transcription regulation</keyword>
<evidence type="ECO:0000256" key="10">
    <source>
        <dbReference type="SAM" id="MobiDB-lite"/>
    </source>
</evidence>
<dbReference type="PANTHER" id="PTHR24085:SF4">
    <property type="entry name" value="NUCLEAR HORMONE RECEPTOR HR38-RELATED"/>
    <property type="match status" value="1"/>
</dbReference>
<keyword evidence="8" id="KW-0675">Receptor</keyword>
<keyword evidence="9" id="KW-0539">Nucleus</keyword>
<evidence type="ECO:0000256" key="9">
    <source>
        <dbReference type="ARBA" id="ARBA00023242"/>
    </source>
</evidence>
<feature type="compositionally biased region" description="Pro residues" evidence="10">
    <location>
        <begin position="1"/>
        <end position="10"/>
    </location>
</feature>
<feature type="region of interest" description="Disordered" evidence="10">
    <location>
        <begin position="335"/>
        <end position="358"/>
    </location>
</feature>
<dbReference type="PROSITE" id="PS00031">
    <property type="entry name" value="NUCLEAR_REC_DBD_1"/>
    <property type="match status" value="1"/>
</dbReference>
<dbReference type="Proteomes" id="UP000005239">
    <property type="component" value="Unassembled WGS sequence"/>
</dbReference>
<dbReference type="GO" id="GO:0071376">
    <property type="term" value="P:cellular response to corticotropin-releasing hormone stimulus"/>
    <property type="evidence" value="ECO:0000318"/>
    <property type="project" value="GO_Central"/>
</dbReference>
<protein>
    <submittedName>
        <fullName evidence="11">Nhr-6</fullName>
    </submittedName>
</protein>
<dbReference type="SUPFAM" id="SSF48508">
    <property type="entry name" value="Nuclear receptor ligand-binding domain"/>
    <property type="match status" value="1"/>
</dbReference>
<dbReference type="GO" id="GO:0045944">
    <property type="term" value="P:positive regulation of transcription by RNA polymerase II"/>
    <property type="evidence" value="ECO:0007669"/>
    <property type="project" value="EnsemblMetazoa"/>
</dbReference>
<dbReference type="GO" id="GO:0035211">
    <property type="term" value="P:spermathecum morphogenesis"/>
    <property type="evidence" value="ECO:0007669"/>
    <property type="project" value="EnsemblMetazoa"/>
</dbReference>